<feature type="compositionally biased region" description="Low complexity" evidence="4">
    <location>
        <begin position="489"/>
        <end position="508"/>
    </location>
</feature>
<dbReference type="OrthoDB" id="73997at2759"/>
<dbReference type="InterPro" id="IPR056842">
    <property type="entry name" value="THADA-like_TPR_C"/>
</dbReference>
<feature type="compositionally biased region" description="Basic and acidic residues" evidence="4">
    <location>
        <begin position="2683"/>
        <end position="2693"/>
    </location>
</feature>
<feature type="region of interest" description="Disordered" evidence="4">
    <location>
        <begin position="2660"/>
        <end position="2693"/>
    </location>
</feature>
<comment type="caution">
    <text evidence="7">The sequence shown here is derived from an EMBL/GenBank/DDBJ whole genome shotgun (WGS) entry which is preliminary data.</text>
</comment>
<dbReference type="InterPro" id="IPR016024">
    <property type="entry name" value="ARM-type_fold"/>
</dbReference>
<evidence type="ECO:0000256" key="1">
    <source>
        <dbReference type="ARBA" id="ARBA00010409"/>
    </source>
</evidence>
<gene>
    <name evidence="7" type="ORF">FOZ60_011776</name>
</gene>
<keyword evidence="3" id="KW-0175">Coiled coil</keyword>
<sequence length="2693" mass="294938">MSDGSGSSGPRRSSASKPGAEIDQRRDEKDIKFREQSDSNAKVLRYVTDFLMNHSGKWIGLDKLNHNPKLVGFIGHLLVGLPGIHRTMIVRATDGTEKEIGYLGTEWIAQTFNIRDWGGIPMVPREIITVTKDPAGEVLVKLTSNWTTTRTGSKLIVDPNAPQADAARGHGYHYGNYGGGGGGASSWKGGGGRHSKRQYNHGGYYGNGSDDQWWDQQYQGDNRLSSSSYRYGRRGGDSDQDSRVKRECSPAVDWDDDTPPAKQGDESNGDVGRGDPDPKRQRIKSPSVHRRASSRSRGKSATRSNSRRDRRRSRDRSRRVKDEEDDYRGRSKSRAADRRGYPAPRSRSSSESSVELSDAESWPEDPTDDRENRNNNVVSTPAAAAEVPEALKQAKAIADDLQLFELGSERKQRDMRDMLREMIRDIYQIYRPEKSSHVHSRLFRKFSGREDLLYLLVADRYVGRPTYHERRRRRIKYRPKREEHKSVKPAVSASTSRSSSQTPTASQRNGVGREGSGLDAAASSSAAVVEADNTVTTPLPPVLPLNIRVTPEIIKFLTRTRSWLQKAVDSLVPKIVLFDEANAHPLDIRVLHVLTNCCMIKFRPERAPHKVIGCLAGYERCIPTNLPQGKSVTNMSIPKTNALLLKIVMRDPSTGQITNGDLAFRAVSNEPATEEELEIGAANWQSISSIASLSTWYDEDGPPFLQCSALIPGPMVRHKSKAQPRRIDRVTPIFLSEDDRAKVEAMRERLVQPEAAKHLQEYLTAEDISGQIVALRALAEAAPTDVQVFWLLHRQLRGMPTHPWRKHLARTCENMPVDGKNEVIAEWYNSVLVPESKAVQAFLDATPTPPIPSRAIEFIRQIELALEYPFTKSLYNDEIGLPANNAMEVLFGRYARRLGEAVGPSGEQSDWCLTTFRTYLQSILVLSTKSGKRPSKYLNVAEVCGSCLKIAQSIEAPPDLTTQAALVLAHGIDNARENEQLMDHVTSVDSSTSSALSLLDGALVIPPREDMPLSSRLALSRGLLVAAVDDGTREKYTGRCVESYISLLLDRHAALDTPTLLYGLQSLMVCVTHWEHPSNLVHQLCEQLFEIECRKAGASSAEKLSIVQQSIKELPFCRAKCKGLSFLLPVSSDDDAMAIALDMVPDLLDTVSQEGSSSSAAKQLLERVCSMAPEAGKKFDLRERLFSPILALLNRIHEDEGSDLHQGLADTLTNILSKAPAELLVSLWNTALSGCCSADGAGGDYSVLALAGLFRKLGRAEFTETGLTLVEPKAKKKSRRRHSSQEPSGAVQREVGMEGRAEYGSLPIETLERWILSSDSAMAISTLKLMSTVKSPATTPITTAEVRLVYPLFIRNGQQLKLSDLALRQRATSALKAFLQRLRDTWDMKSHQQDGPDLSSKRYAPWLKELFLDYLIPVATRPGSPLEIAYPAATIVEHVYKLFGSLPVSLNIGKVYTGCSIAQELGFYDSEVIMSLLQALGAAWSKQRTAVVQALQAVPPEVILQVGPQIDRRIAELARKSKQVVRVRWTSEAAALAALYSQALRGKDRVAYVDGIMEEVKGEFKQSIGKGLDALRGLHVHLACLAAALPTIRGMASCAAEGFSSVESVTSVEVMLSICVSVLGAISEGVDDVLVSSNLLTAVGLDHAAGRPKTSVDCRGHLIVSEEGNDVSMDIDDGTSTTTSAWTTIKESISALEAIVENLTSMESIAGAPAGGSSVSLVTLASPSAVEVWDKVGSMLLLFLLSTKHPGANTRLYRCLAEVTRRLLLSEDPQLQELPHKWLQDLHSLLVRDATVGEEDSEERSRLQMVLPPALRRSFGLGLCFVGILEGAANHLRLSGGGYTSCQMLLDTIARLQGVFEGPSAEDVTSCVHALNVLRAIVRDAHLAGYIPESVMNSILLLAVKTLSQRGEETWPIRSAGTLLFVHASRRVLGNDSEHTVASGHKHTGRATTLMELCRRQPQLIDAITALLRDRTVDDGSTVMPALLFVCKLKLGNEEALARQQHKDLLSAIWELAKSPIWHVRKLASVALVNLGAVGSISDALQLEPHSANEMHVKLEVIRFLVKTGHTSGLRVEDLQALLRETSPCPPLNTIVLEIARLCHFKLGAGSCDAGDGFLGVQRSQAAAAVSTEPVENSCHPQVLQALIENNHASEELVAKALSVDISAKPEYRGAVLAALTAASPELLTEAVVERLHTLFFPNDVDGVLALAKSRAESSHREDWLELCSRSSQPAEVRVAVAPLVPDTIAVALLQDECEEVPSFTSDEPLRVPTASEVTSLIADRAAPRSFDKEEPNTYQEELLTTQLALKADTAASQPLEGVRAALSALVEGLVDFGWSLACDEFVFESAFALLGAAKGAFPELSGKFDRDEVPLCLRRLARPDTSLRPRLVLMPLYCYSRTLFNRAPEKLILAIGAAVVSMSSTRQHPARKSSREAGSRKDAPEPLSRIKPPPALGRGGAPTTISTAKGAPRRSGAVATPQALALDTAIHEAVKMKTDMVEVNCQAMIRAVCKYAYGVKDGAEVKAETLAEALRCIETYRLKDVDVTEVHHTVTVPQTLEYIRKEAAREEKEAKDHLDGLMEDGKLETRLEEAKASRKRKLEQDATAAIINKKRNRSDLETSIATAEANLEAMRKRRVSLDSVLEWRKQRVATILEASKELKQGPSEKDLAQTTVVPAAEGEDRTKDGAQH</sequence>
<dbReference type="Proteomes" id="UP000541610">
    <property type="component" value="Unassembled WGS sequence"/>
</dbReference>
<feature type="coiled-coil region" evidence="3">
    <location>
        <begin position="2611"/>
        <end position="2638"/>
    </location>
</feature>
<evidence type="ECO:0000256" key="2">
    <source>
        <dbReference type="ARBA" id="ARBA00022694"/>
    </source>
</evidence>
<organism evidence="7 8">
    <name type="scientific">Perkinsus olseni</name>
    <name type="common">Perkinsus atlanticus</name>
    <dbReference type="NCBI Taxonomy" id="32597"/>
    <lineage>
        <taxon>Eukaryota</taxon>
        <taxon>Sar</taxon>
        <taxon>Alveolata</taxon>
        <taxon>Perkinsozoa</taxon>
        <taxon>Perkinsea</taxon>
        <taxon>Perkinsida</taxon>
        <taxon>Perkinsidae</taxon>
        <taxon>Perkinsus</taxon>
    </lineage>
</organism>
<feature type="compositionally biased region" description="Basic and acidic residues" evidence="4">
    <location>
        <begin position="20"/>
        <end position="30"/>
    </location>
</feature>
<feature type="region of interest" description="Disordered" evidence="4">
    <location>
        <begin position="468"/>
        <end position="518"/>
    </location>
</feature>
<dbReference type="GO" id="GO:0030488">
    <property type="term" value="P:tRNA methylation"/>
    <property type="evidence" value="ECO:0007669"/>
    <property type="project" value="TreeGrafter"/>
</dbReference>
<feature type="compositionally biased region" description="Basic and acidic residues" evidence="4">
    <location>
        <begin position="2434"/>
        <end position="2445"/>
    </location>
</feature>
<comment type="similarity">
    <text evidence="1">Belongs to the THADA family.</text>
</comment>
<dbReference type="Pfam" id="PF25151">
    <property type="entry name" value="TPR_Trm732_C"/>
    <property type="match status" value="1"/>
</dbReference>
<feature type="compositionally biased region" description="Basic residues" evidence="4">
    <location>
        <begin position="281"/>
        <end position="300"/>
    </location>
</feature>
<feature type="compositionally biased region" description="Basic residues" evidence="4">
    <location>
        <begin position="469"/>
        <end position="479"/>
    </location>
</feature>
<feature type="domain" description="DUF2428" evidence="5">
    <location>
        <begin position="1679"/>
        <end position="1908"/>
    </location>
</feature>
<name>A0A7J6PLY2_PEROL</name>
<feature type="domain" description="tRNA (32-2'-O)-methyltransferase regulator THADA-like C-terminal TPR repeats region" evidence="6">
    <location>
        <begin position="1918"/>
        <end position="2063"/>
    </location>
</feature>
<feature type="region of interest" description="Disordered" evidence="4">
    <location>
        <begin position="1"/>
        <end position="30"/>
    </location>
</feature>
<dbReference type="GO" id="GO:0005829">
    <property type="term" value="C:cytosol"/>
    <property type="evidence" value="ECO:0007669"/>
    <property type="project" value="TreeGrafter"/>
</dbReference>
<evidence type="ECO:0000313" key="7">
    <source>
        <dbReference type="EMBL" id="KAF4697103.1"/>
    </source>
</evidence>
<feature type="region of interest" description="Disordered" evidence="4">
    <location>
        <begin position="2426"/>
        <end position="2480"/>
    </location>
</feature>
<dbReference type="PANTHER" id="PTHR14387">
    <property type="entry name" value="THADA/DEATH RECEPTOR INTERACTING PROTEIN"/>
    <property type="match status" value="1"/>
</dbReference>
<evidence type="ECO:0000259" key="6">
    <source>
        <dbReference type="Pfam" id="PF25151"/>
    </source>
</evidence>
<feature type="compositionally biased region" description="Basic and acidic residues" evidence="4">
    <location>
        <begin position="2660"/>
        <end position="2672"/>
    </location>
</feature>
<dbReference type="PANTHER" id="PTHR14387:SF0">
    <property type="entry name" value="DUF2428 DOMAIN-CONTAINING PROTEIN"/>
    <property type="match status" value="1"/>
</dbReference>
<dbReference type="InterPro" id="IPR019442">
    <property type="entry name" value="THADA/TRM732_DUF2428"/>
</dbReference>
<dbReference type="InterPro" id="IPR051954">
    <property type="entry name" value="tRNA_methyltransferase_THADA"/>
</dbReference>
<feature type="compositionally biased region" description="Basic and acidic residues" evidence="4">
    <location>
        <begin position="234"/>
        <end position="248"/>
    </location>
</feature>
<feature type="compositionally biased region" description="Low complexity" evidence="4">
    <location>
        <begin position="346"/>
        <end position="356"/>
    </location>
</feature>
<proteinExistence type="inferred from homology"/>
<protein>
    <submittedName>
        <fullName evidence="7">Uncharacterized protein</fullName>
    </submittedName>
</protein>
<dbReference type="EMBL" id="JABANP010000005">
    <property type="protein sequence ID" value="KAF4697103.1"/>
    <property type="molecule type" value="Genomic_DNA"/>
</dbReference>
<dbReference type="Pfam" id="PF10350">
    <property type="entry name" value="DUF2428"/>
    <property type="match status" value="1"/>
</dbReference>
<feature type="compositionally biased region" description="Low complexity" evidence="4">
    <location>
        <begin position="1"/>
        <end position="19"/>
    </location>
</feature>
<feature type="compositionally biased region" description="Acidic residues" evidence="4">
    <location>
        <begin position="357"/>
        <end position="368"/>
    </location>
</feature>
<feature type="compositionally biased region" description="Basic residues" evidence="4">
    <location>
        <begin position="308"/>
        <end position="319"/>
    </location>
</feature>
<evidence type="ECO:0000256" key="4">
    <source>
        <dbReference type="SAM" id="MobiDB-lite"/>
    </source>
</evidence>
<evidence type="ECO:0000313" key="8">
    <source>
        <dbReference type="Proteomes" id="UP000541610"/>
    </source>
</evidence>
<feature type="region of interest" description="Disordered" evidence="4">
    <location>
        <begin position="223"/>
        <end position="375"/>
    </location>
</feature>
<feature type="region of interest" description="Disordered" evidence="4">
    <location>
        <begin position="1272"/>
        <end position="1293"/>
    </location>
</feature>
<accession>A0A7J6PLY2</accession>
<reference evidence="7 8" key="1">
    <citation type="submission" date="2020-04" db="EMBL/GenBank/DDBJ databases">
        <title>Perkinsus olseni comparative genomics.</title>
        <authorList>
            <person name="Bogema D.R."/>
        </authorList>
    </citation>
    <scope>NUCLEOTIDE SEQUENCE [LARGE SCALE GENOMIC DNA]</scope>
    <source>
        <strain evidence="7">00978-12</strain>
    </source>
</reference>
<evidence type="ECO:0000256" key="3">
    <source>
        <dbReference type="SAM" id="Coils"/>
    </source>
</evidence>
<keyword evidence="2" id="KW-0819">tRNA processing</keyword>
<dbReference type="SUPFAM" id="SSF48371">
    <property type="entry name" value="ARM repeat"/>
    <property type="match status" value="1"/>
</dbReference>
<evidence type="ECO:0000259" key="5">
    <source>
        <dbReference type="Pfam" id="PF10350"/>
    </source>
</evidence>